<sequence length="246" mass="26890">MKRLILPALLSISALCQLVPTPAHAQWAVVDSSAIAHMVDQARILGNQLNTLSDISGIATNTLDQLQSFYGSMAQITNAASVIPTLLQSSQMYPLENLANAEGILRANNSGFTGNLASSALQVLNQTQYFRSSQSYFAADEMNANARASAGQIAAAQIMYQSSQDRIAGLRLMREQLATAKDPKETMDLTARAQIESNIAQEQANQYQALQMMQTAQNESARQRQEQQDRQGWEEFEDNMTGLGAE</sequence>
<protein>
    <submittedName>
        <fullName evidence="3">Minor pilin of type IV secretion complex, VirB5</fullName>
    </submittedName>
</protein>
<reference evidence="3" key="1">
    <citation type="submission" date="2012-01" db="EMBL/GenBank/DDBJ databases">
        <authorList>
            <person name="Summers A.O."/>
            <person name="Wireman J."/>
        </authorList>
    </citation>
    <scope>NUCLEOTIDE SEQUENCE</scope>
    <source>
        <strain evidence="3">AC2-58</strain>
        <plasmid evidence="3">pAC258-29</plasmid>
    </source>
</reference>
<dbReference type="InterPro" id="IPR023220">
    <property type="entry name" value="T4SS_VirB5-domain"/>
</dbReference>
<feature type="region of interest" description="Disordered" evidence="1">
    <location>
        <begin position="213"/>
        <end position="246"/>
    </location>
</feature>
<feature type="compositionally biased region" description="Basic and acidic residues" evidence="1">
    <location>
        <begin position="221"/>
        <end position="233"/>
    </location>
</feature>
<organism evidence="3">
    <name type="scientific">Acetobacter pasteurianus</name>
    <name type="common">Acetobacter turbidans</name>
    <dbReference type="NCBI Taxonomy" id="438"/>
    <lineage>
        <taxon>Bacteria</taxon>
        <taxon>Pseudomonadati</taxon>
        <taxon>Pseudomonadota</taxon>
        <taxon>Alphaproteobacteria</taxon>
        <taxon>Acetobacterales</taxon>
        <taxon>Acetobacteraceae</taxon>
        <taxon>Acetobacter</taxon>
    </lineage>
</organism>
<dbReference type="Gene3D" id="1.20.58.430">
    <property type="entry name" value="Type IV secretion system, VirB5-domain"/>
    <property type="match status" value="1"/>
</dbReference>
<dbReference type="InterPro" id="IPR014158">
    <property type="entry name" value="T4SS_VirB5"/>
</dbReference>
<proteinExistence type="predicted"/>
<dbReference type="RefSeq" id="WP_015062349.1">
    <property type="nucleotide sequence ID" value="NC_019337.1"/>
</dbReference>
<keyword evidence="2" id="KW-0732">Signal</keyword>
<evidence type="ECO:0000256" key="2">
    <source>
        <dbReference type="SAM" id="SignalP"/>
    </source>
</evidence>
<evidence type="ECO:0000313" key="3">
    <source>
        <dbReference type="EMBL" id="AFK88999.1"/>
    </source>
</evidence>
<accession>I3W072</accession>
<evidence type="ECO:0000256" key="1">
    <source>
        <dbReference type="SAM" id="MobiDB-lite"/>
    </source>
</evidence>
<dbReference type="EMBL" id="JQ418523">
    <property type="protein sequence ID" value="AFK88999.1"/>
    <property type="molecule type" value="Genomic_DNA"/>
</dbReference>
<keyword evidence="3" id="KW-0614">Plasmid</keyword>
<feature type="chain" id="PRO_5003681227" evidence="2">
    <location>
        <begin position="26"/>
        <end position="246"/>
    </location>
</feature>
<dbReference type="SUPFAM" id="SSF101082">
    <property type="entry name" value="Typo IV secretion system protein TraC"/>
    <property type="match status" value="1"/>
</dbReference>
<name>I3W072_ACEPA</name>
<geneLocation type="plasmid" evidence="3">
    <name>pAC258-29</name>
</geneLocation>
<dbReference type="AlphaFoldDB" id="I3W072"/>
<dbReference type="Pfam" id="PF07996">
    <property type="entry name" value="T4SS"/>
    <property type="match status" value="1"/>
</dbReference>
<feature type="signal peptide" evidence="2">
    <location>
        <begin position="1"/>
        <end position="25"/>
    </location>
</feature>